<dbReference type="EMBL" id="CAKKNE010000004">
    <property type="protein sequence ID" value="CAH0374894.1"/>
    <property type="molecule type" value="Genomic_DNA"/>
</dbReference>
<dbReference type="CDD" id="cd07440">
    <property type="entry name" value="RGS"/>
    <property type="match status" value="1"/>
</dbReference>
<dbReference type="PANTHER" id="PTHR10845">
    <property type="entry name" value="REGULATOR OF G PROTEIN SIGNALING"/>
    <property type="match status" value="1"/>
</dbReference>
<evidence type="ECO:0000259" key="1">
    <source>
        <dbReference type="PROSITE" id="PS50132"/>
    </source>
</evidence>
<dbReference type="Gene3D" id="1.10.167.10">
    <property type="entry name" value="Regulator of G-protein Signalling 4, domain 2"/>
    <property type="match status" value="1"/>
</dbReference>
<dbReference type="SUPFAM" id="SSF48097">
    <property type="entry name" value="Regulator of G-protein signaling, RGS"/>
    <property type="match status" value="1"/>
</dbReference>
<dbReference type="SMART" id="SM00315">
    <property type="entry name" value="RGS"/>
    <property type="match status" value="1"/>
</dbReference>
<feature type="domain" description="RGS" evidence="1">
    <location>
        <begin position="59"/>
        <end position="165"/>
    </location>
</feature>
<keyword evidence="3" id="KW-1185">Reference proteome</keyword>
<organism evidence="2 3">
    <name type="scientific">Pelagomonas calceolata</name>
    <dbReference type="NCBI Taxonomy" id="35677"/>
    <lineage>
        <taxon>Eukaryota</taxon>
        <taxon>Sar</taxon>
        <taxon>Stramenopiles</taxon>
        <taxon>Ochrophyta</taxon>
        <taxon>Pelagophyceae</taxon>
        <taxon>Pelagomonadales</taxon>
        <taxon>Pelagomonadaceae</taxon>
        <taxon>Pelagomonas</taxon>
    </lineage>
</organism>
<dbReference type="Proteomes" id="UP000789595">
    <property type="component" value="Unassembled WGS sequence"/>
</dbReference>
<reference evidence="2" key="1">
    <citation type="submission" date="2021-11" db="EMBL/GenBank/DDBJ databases">
        <authorList>
            <consortium name="Genoscope - CEA"/>
            <person name="William W."/>
        </authorList>
    </citation>
    <scope>NUCLEOTIDE SEQUENCE</scope>
</reference>
<accession>A0A8J2SWY6</accession>
<dbReference type="PANTHER" id="PTHR10845:SF192">
    <property type="entry name" value="DOUBLE HIT, ISOFORM B"/>
    <property type="match status" value="1"/>
</dbReference>
<dbReference type="InterPro" id="IPR036305">
    <property type="entry name" value="RGS_sf"/>
</dbReference>
<evidence type="ECO:0000313" key="3">
    <source>
        <dbReference type="Proteomes" id="UP000789595"/>
    </source>
</evidence>
<dbReference type="Pfam" id="PF00615">
    <property type="entry name" value="RGS"/>
    <property type="match status" value="1"/>
</dbReference>
<dbReference type="AlphaFoldDB" id="A0A8J2SWY6"/>
<sequence>MGAGASTPRKAQPDGDADDETAVRAILGELGGCGVPPMGIAAESLRLAVASDGPMRNKVRSHLEARRCAAGLDFLVAVDDYKHTRGPDADAVRDRAREVHERFISIDAPAEVTLPRRVRDAVAHKISSGVVGDDVFAAAAAYVSKALARDALGDFVSAHRDDSLLLASL</sequence>
<dbReference type="InterPro" id="IPR044926">
    <property type="entry name" value="RGS_subdomain_2"/>
</dbReference>
<gene>
    <name evidence="2" type="ORF">PECAL_4P22050</name>
</gene>
<proteinExistence type="predicted"/>
<protein>
    <recommendedName>
        <fullName evidence="1">RGS domain-containing protein</fullName>
    </recommendedName>
</protein>
<dbReference type="PROSITE" id="PS50132">
    <property type="entry name" value="RGS"/>
    <property type="match status" value="1"/>
</dbReference>
<evidence type="ECO:0000313" key="2">
    <source>
        <dbReference type="EMBL" id="CAH0374894.1"/>
    </source>
</evidence>
<dbReference type="InterPro" id="IPR016137">
    <property type="entry name" value="RGS"/>
</dbReference>
<comment type="caution">
    <text evidence="2">The sequence shown here is derived from an EMBL/GenBank/DDBJ whole genome shotgun (WGS) entry which is preliminary data.</text>
</comment>
<name>A0A8J2SWY6_9STRA</name>